<organism evidence="1 2">
    <name type="scientific">Maioricimonas rarisocia</name>
    <dbReference type="NCBI Taxonomy" id="2528026"/>
    <lineage>
        <taxon>Bacteria</taxon>
        <taxon>Pseudomonadati</taxon>
        <taxon>Planctomycetota</taxon>
        <taxon>Planctomycetia</taxon>
        <taxon>Planctomycetales</taxon>
        <taxon>Planctomycetaceae</taxon>
        <taxon>Maioricimonas</taxon>
    </lineage>
</organism>
<keyword evidence="2" id="KW-1185">Reference proteome</keyword>
<dbReference type="Proteomes" id="UP000320496">
    <property type="component" value="Chromosome"/>
</dbReference>
<dbReference type="KEGG" id="mri:Mal4_45220"/>
<protein>
    <submittedName>
        <fullName evidence="1">Uncharacterized protein</fullName>
    </submittedName>
</protein>
<evidence type="ECO:0000313" key="2">
    <source>
        <dbReference type="Proteomes" id="UP000320496"/>
    </source>
</evidence>
<reference evidence="1 2" key="1">
    <citation type="submission" date="2019-02" db="EMBL/GenBank/DDBJ databases">
        <title>Deep-cultivation of Planctomycetes and their phenomic and genomic characterization uncovers novel biology.</title>
        <authorList>
            <person name="Wiegand S."/>
            <person name="Jogler M."/>
            <person name="Boedeker C."/>
            <person name="Pinto D."/>
            <person name="Vollmers J."/>
            <person name="Rivas-Marin E."/>
            <person name="Kohn T."/>
            <person name="Peeters S.H."/>
            <person name="Heuer A."/>
            <person name="Rast P."/>
            <person name="Oberbeckmann S."/>
            <person name="Bunk B."/>
            <person name="Jeske O."/>
            <person name="Meyerdierks A."/>
            <person name="Storesund J.E."/>
            <person name="Kallscheuer N."/>
            <person name="Luecker S."/>
            <person name="Lage O.M."/>
            <person name="Pohl T."/>
            <person name="Merkel B.J."/>
            <person name="Hornburger P."/>
            <person name="Mueller R.-W."/>
            <person name="Bruemmer F."/>
            <person name="Labrenz M."/>
            <person name="Spormann A.M."/>
            <person name="Op den Camp H."/>
            <person name="Overmann J."/>
            <person name="Amann R."/>
            <person name="Jetten M.S.M."/>
            <person name="Mascher T."/>
            <person name="Medema M.H."/>
            <person name="Devos D.P."/>
            <person name="Kaster A.-K."/>
            <person name="Ovreas L."/>
            <person name="Rohde M."/>
            <person name="Galperin M.Y."/>
            <person name="Jogler C."/>
        </authorList>
    </citation>
    <scope>NUCLEOTIDE SEQUENCE [LARGE SCALE GENOMIC DNA]</scope>
    <source>
        <strain evidence="1 2">Mal4</strain>
    </source>
</reference>
<evidence type="ECO:0000313" key="1">
    <source>
        <dbReference type="EMBL" id="QDU40167.1"/>
    </source>
</evidence>
<dbReference type="EMBL" id="CP036275">
    <property type="protein sequence ID" value="QDU40167.1"/>
    <property type="molecule type" value="Genomic_DNA"/>
</dbReference>
<proteinExistence type="predicted"/>
<gene>
    <name evidence="1" type="ORF">Mal4_45220</name>
</gene>
<name>A0A517ZCI5_9PLAN</name>
<sequence>MNGRLPRTARRILLSAGILAVVAGIGAIVFSHNAASRVAAQHSVIRGQLKTLSVAVANYHDVHGRSVFCDARENSQSWRILLSQMFARDSVSPVSPHSPTPRWYRDVGASRATQLTHFRAVDVSEGNESGDDCRGSSYLIVYSPTPIQWTAHEFMPIGHLAELVRDASRDSPVFAVNAAGLVCELSNGAVFVRSAPLEVLDRLGEEPPATIGAMDQ</sequence>
<dbReference type="AlphaFoldDB" id="A0A517ZCI5"/>
<accession>A0A517ZCI5</accession>